<dbReference type="EMBL" id="MZXW01000050">
    <property type="protein sequence ID" value="RXT36381.1"/>
    <property type="molecule type" value="Genomic_DNA"/>
</dbReference>
<evidence type="ECO:0000256" key="1">
    <source>
        <dbReference type="SAM" id="MobiDB-lite"/>
    </source>
</evidence>
<keyword evidence="4" id="KW-1185">Reference proteome</keyword>
<dbReference type="SUPFAM" id="SSF50800">
    <property type="entry name" value="PK beta-barrel domain-like"/>
    <property type="match status" value="1"/>
</dbReference>
<dbReference type="Pfam" id="PF03476">
    <property type="entry name" value="MOSC_N"/>
    <property type="match status" value="1"/>
</dbReference>
<feature type="region of interest" description="Disordered" evidence="1">
    <location>
        <begin position="1"/>
        <end position="20"/>
    </location>
</feature>
<sequence>MWTNPREEADERSPEARGPMMGQVAELWRYPVSSMAGEQLTVARVEAGGIAGDRIWGVLDEATGRIASPGREKHFIGVPRAHARIADGGVAVSVDGRSWAGPEDASMREALSTIFGFKPMLTPFDPVGSGGFRPRYEHAPIHLLTTAALRSLSRELPDSVIDTRRFRPNILVDWQDEDDAMPEKDWIGREIRIGDVVLRGTRPCGRCGFITIEQDRLPVDVEILRRVVQRHGRDFGIYCDVVIPGHVTTGATVVVA</sequence>
<dbReference type="InterPro" id="IPR005302">
    <property type="entry name" value="MoCF_Sase_C"/>
</dbReference>
<evidence type="ECO:0000313" key="3">
    <source>
        <dbReference type="EMBL" id="RXT36381.1"/>
    </source>
</evidence>
<dbReference type="Pfam" id="PF03473">
    <property type="entry name" value="MOSC"/>
    <property type="match status" value="1"/>
</dbReference>
<dbReference type="Gene3D" id="2.40.33.20">
    <property type="entry name" value="PK beta-barrel domain-like"/>
    <property type="match status" value="1"/>
</dbReference>
<evidence type="ECO:0000259" key="2">
    <source>
        <dbReference type="PROSITE" id="PS51340"/>
    </source>
</evidence>
<dbReference type="PANTHER" id="PTHR36930:SF1">
    <property type="entry name" value="MOSC DOMAIN-CONTAINING PROTEIN"/>
    <property type="match status" value="1"/>
</dbReference>
<dbReference type="GO" id="GO:0003824">
    <property type="term" value="F:catalytic activity"/>
    <property type="evidence" value="ECO:0007669"/>
    <property type="project" value="InterPro"/>
</dbReference>
<feature type="domain" description="MOSC" evidence="2">
    <location>
        <begin position="104"/>
        <end position="256"/>
    </location>
</feature>
<dbReference type="InterPro" id="IPR011037">
    <property type="entry name" value="Pyrv_Knase-like_insert_dom_sf"/>
</dbReference>
<name>A0A4Q1UM10_9BRAD</name>
<dbReference type="OrthoDB" id="581532at2"/>
<dbReference type="GO" id="GO:0030151">
    <property type="term" value="F:molybdenum ion binding"/>
    <property type="evidence" value="ECO:0007669"/>
    <property type="project" value="InterPro"/>
</dbReference>
<organism evidence="3 4">
    <name type="scientific">Bradyrhizobium betae</name>
    <dbReference type="NCBI Taxonomy" id="244734"/>
    <lineage>
        <taxon>Bacteria</taxon>
        <taxon>Pseudomonadati</taxon>
        <taxon>Pseudomonadota</taxon>
        <taxon>Alphaproteobacteria</taxon>
        <taxon>Hyphomicrobiales</taxon>
        <taxon>Nitrobacteraceae</taxon>
        <taxon>Bradyrhizobium</taxon>
    </lineage>
</organism>
<comment type="caution">
    <text evidence="3">The sequence shown here is derived from an EMBL/GenBank/DDBJ whole genome shotgun (WGS) entry which is preliminary data.</text>
</comment>
<protein>
    <recommendedName>
        <fullName evidence="2">MOSC domain-containing protein</fullName>
    </recommendedName>
</protein>
<accession>A0A4Q1UM10</accession>
<dbReference type="GO" id="GO:0030170">
    <property type="term" value="F:pyridoxal phosphate binding"/>
    <property type="evidence" value="ECO:0007669"/>
    <property type="project" value="InterPro"/>
</dbReference>
<proteinExistence type="predicted"/>
<dbReference type="Proteomes" id="UP000290819">
    <property type="component" value="Unassembled WGS sequence"/>
</dbReference>
<dbReference type="InterPro" id="IPR005303">
    <property type="entry name" value="MOCOS_middle"/>
</dbReference>
<evidence type="ECO:0000313" key="4">
    <source>
        <dbReference type="Proteomes" id="UP000290819"/>
    </source>
</evidence>
<dbReference type="PANTHER" id="PTHR36930">
    <property type="entry name" value="METAL-SULFUR CLUSTER BIOSYNTHESIS PROTEINS YUAD-RELATED"/>
    <property type="match status" value="1"/>
</dbReference>
<dbReference type="AlphaFoldDB" id="A0A4Q1UM10"/>
<dbReference type="PROSITE" id="PS51340">
    <property type="entry name" value="MOSC"/>
    <property type="match status" value="1"/>
</dbReference>
<reference evidence="3 4" key="1">
    <citation type="submission" date="2017-03" db="EMBL/GenBank/DDBJ databases">
        <authorList>
            <person name="Safronova V.I."/>
            <person name="Sazanova A.L."/>
            <person name="Chirak E.R."/>
        </authorList>
    </citation>
    <scope>NUCLEOTIDE SEQUENCE [LARGE SCALE GENOMIC DNA]</scope>
    <source>
        <strain evidence="3 4">Opo-243</strain>
    </source>
</reference>
<gene>
    <name evidence="3" type="ORF">B5V03_32440</name>
</gene>
<feature type="compositionally biased region" description="Basic and acidic residues" evidence="1">
    <location>
        <begin position="1"/>
        <end position="15"/>
    </location>
</feature>
<dbReference type="InterPro" id="IPR052716">
    <property type="entry name" value="MOSC_domain"/>
</dbReference>